<gene>
    <name evidence="1" type="ORF">B5J93_09945</name>
    <name evidence="2" type="ORF">NCTC11012_01901</name>
</gene>
<organism evidence="2 4">
    <name type="scientific">Moraxella equi</name>
    <dbReference type="NCBI Taxonomy" id="60442"/>
    <lineage>
        <taxon>Bacteria</taxon>
        <taxon>Pseudomonadati</taxon>
        <taxon>Pseudomonadota</taxon>
        <taxon>Gammaproteobacteria</taxon>
        <taxon>Moraxellales</taxon>
        <taxon>Moraxellaceae</taxon>
        <taxon>Moraxella</taxon>
    </lineage>
</organism>
<dbReference type="Proteomes" id="UP000190777">
    <property type="component" value="Unassembled WGS sequence"/>
</dbReference>
<dbReference type="AlphaFoldDB" id="A0A378QRY8"/>
<sequence length="328" mass="36877">MPLSNQAFSVMALTEAINLIPNKPNIIDGLGIFKKEYKNTTFVQVERASHGVGLVESVKRGTPGDPVSENREPPQTFYMLHLPYDDFVLADDVQNIREFGTTNGLKQIATLVNNKLAIARENFDYTREHAMFGALKGKVLNKDGKTVLADYYAAFGETRKEHQWQLTNDKTDVSGLIDDIKLKYASQMKGDSSNGFICLISPQFMQELKTHKSIKDIYVRHQTGDVYRNSAGVEFVHNGVRFITYAEQFESGLKLADDEGIILPTGTRNVFKECFAPANRLDTVNQTAKMYFADKYPLADNTGYKLHAQCNPLPLVLRPDLVQTIRLT</sequence>
<evidence type="ECO:0000313" key="1">
    <source>
        <dbReference type="EMBL" id="OPH35998.1"/>
    </source>
</evidence>
<dbReference type="Pfam" id="PF03864">
    <property type="entry name" value="Phage_cap_E"/>
    <property type="match status" value="1"/>
</dbReference>
<name>A0A378QRY8_9GAMM</name>
<evidence type="ECO:0000313" key="2">
    <source>
        <dbReference type="EMBL" id="STZ03647.1"/>
    </source>
</evidence>
<proteinExistence type="predicted"/>
<keyword evidence="3" id="KW-1185">Reference proteome</keyword>
<dbReference type="EMBL" id="MXAP01000101">
    <property type="protein sequence ID" value="OPH35998.1"/>
    <property type="molecule type" value="Genomic_DNA"/>
</dbReference>
<dbReference type="EMBL" id="UGQF01000001">
    <property type="protein sequence ID" value="STZ03647.1"/>
    <property type="molecule type" value="Genomic_DNA"/>
</dbReference>
<evidence type="ECO:0000313" key="4">
    <source>
        <dbReference type="Proteomes" id="UP000254618"/>
    </source>
</evidence>
<dbReference type="Proteomes" id="UP000254618">
    <property type="component" value="Unassembled WGS sequence"/>
</dbReference>
<dbReference type="RefSeq" id="WP_079326232.1">
    <property type="nucleotide sequence ID" value="NZ_MXAP01000101.1"/>
</dbReference>
<reference evidence="1 3" key="1">
    <citation type="submission" date="2017-03" db="EMBL/GenBank/DDBJ databases">
        <title>Draft genome sequence of Moraxella equi CCUG 4950T type strain.</title>
        <authorList>
            <person name="Salva-Serra F."/>
            <person name="Engstrom-Jakobsson H."/>
            <person name="Thorell K."/>
            <person name="Jaen-Luchoro D."/>
            <person name="Gonzales-Siles L."/>
            <person name="Karlsson R."/>
            <person name="Yazdan S."/>
            <person name="Boulund F."/>
            <person name="Johnning A."/>
            <person name="Engstrand L."/>
            <person name="Kristiansson E."/>
            <person name="Moore E."/>
        </authorList>
    </citation>
    <scope>NUCLEOTIDE SEQUENCE [LARGE SCALE GENOMIC DNA]</scope>
    <source>
        <strain evidence="1 3">CCUG 4950</strain>
    </source>
</reference>
<evidence type="ECO:0008006" key="5">
    <source>
        <dbReference type="Google" id="ProtNLM"/>
    </source>
</evidence>
<reference evidence="2 4" key="2">
    <citation type="submission" date="2018-06" db="EMBL/GenBank/DDBJ databases">
        <authorList>
            <consortium name="Pathogen Informatics"/>
            <person name="Doyle S."/>
        </authorList>
    </citation>
    <scope>NUCLEOTIDE SEQUENCE [LARGE SCALE GENOMIC DNA]</scope>
    <source>
        <strain evidence="2 4">NCTC11012</strain>
    </source>
</reference>
<accession>A0A378QRY8</accession>
<evidence type="ECO:0000313" key="3">
    <source>
        <dbReference type="Proteomes" id="UP000190777"/>
    </source>
</evidence>
<protein>
    <recommendedName>
        <fullName evidence="5">Phage major capsid protein E</fullName>
    </recommendedName>
</protein>
<dbReference type="InterPro" id="IPR005564">
    <property type="entry name" value="Major_capsid_GpE"/>
</dbReference>